<dbReference type="EMBL" id="JAKWFO010000003">
    <property type="protein sequence ID" value="KAI9638101.1"/>
    <property type="molecule type" value="Genomic_DNA"/>
</dbReference>
<gene>
    <name evidence="2" type="ORF">MKK02DRAFT_42489</name>
</gene>
<dbReference type="RefSeq" id="XP_052947878.1">
    <property type="nucleotide sequence ID" value="XM_053092013.1"/>
</dbReference>
<evidence type="ECO:0000313" key="2">
    <source>
        <dbReference type="EMBL" id="KAI9638101.1"/>
    </source>
</evidence>
<feature type="compositionally biased region" description="Polar residues" evidence="1">
    <location>
        <begin position="15"/>
        <end position="25"/>
    </location>
</feature>
<organism evidence="2 3">
    <name type="scientific">Dioszegia hungarica</name>
    <dbReference type="NCBI Taxonomy" id="4972"/>
    <lineage>
        <taxon>Eukaryota</taxon>
        <taxon>Fungi</taxon>
        <taxon>Dikarya</taxon>
        <taxon>Basidiomycota</taxon>
        <taxon>Agaricomycotina</taxon>
        <taxon>Tremellomycetes</taxon>
        <taxon>Tremellales</taxon>
        <taxon>Bulleribasidiaceae</taxon>
        <taxon>Dioszegia</taxon>
    </lineage>
</organism>
<proteinExistence type="predicted"/>
<sequence length="251" mass="26506">MSSSQYQSQANQASRPSRTPSPSIHQQSQSQSRTGSANNSPGAPRLPPKDAQSQSHSGSRTASRSSPRNNNPTTTKTDYLTLPPSTSSFSNLARYASGNSNSAADDDLVQAVRDSVQIRSPSPSPSAQQSTYLARPLEPTIAPQRRSPSPRMPSANFRAQPDFSASPDLNSNATAGFQFQPGHGYSHSSPDMSGLVQPTMGRGGAAVMNPFEEEDVHQSQGTAGNGTKHRSPEAAGVVAPSRQKFSRANTA</sequence>
<feature type="compositionally biased region" description="Low complexity" evidence="1">
    <location>
        <begin position="1"/>
        <end position="14"/>
    </location>
</feature>
<feature type="compositionally biased region" description="Low complexity" evidence="1">
    <location>
        <begin position="145"/>
        <end position="154"/>
    </location>
</feature>
<dbReference type="AlphaFoldDB" id="A0AA38LXZ9"/>
<reference evidence="2" key="1">
    <citation type="journal article" date="2022" name="G3 (Bethesda)">
        <title>High quality genome of the basidiomycete yeast Dioszegia hungarica PDD-24b-2 isolated from cloud water.</title>
        <authorList>
            <person name="Jarrige D."/>
            <person name="Haridas S."/>
            <person name="Bleykasten-Grosshans C."/>
            <person name="Joly M."/>
            <person name="Nadalig T."/>
            <person name="Sancelme M."/>
            <person name="Vuilleumier S."/>
            <person name="Grigoriev I.V."/>
            <person name="Amato P."/>
            <person name="Bringel F."/>
        </authorList>
    </citation>
    <scope>NUCLEOTIDE SEQUENCE</scope>
    <source>
        <strain evidence="2">PDD-24b-2</strain>
    </source>
</reference>
<feature type="region of interest" description="Disordered" evidence="1">
    <location>
        <begin position="1"/>
        <end position="251"/>
    </location>
</feature>
<dbReference type="GeneID" id="77731218"/>
<keyword evidence="3" id="KW-1185">Reference proteome</keyword>
<protein>
    <submittedName>
        <fullName evidence="2">Uncharacterized protein</fullName>
    </submittedName>
</protein>
<dbReference type="Proteomes" id="UP001164286">
    <property type="component" value="Unassembled WGS sequence"/>
</dbReference>
<name>A0AA38LXZ9_9TREE</name>
<accession>A0AA38LXZ9</accession>
<feature type="compositionally biased region" description="Low complexity" evidence="1">
    <location>
        <begin position="53"/>
        <end position="68"/>
    </location>
</feature>
<evidence type="ECO:0000256" key="1">
    <source>
        <dbReference type="SAM" id="MobiDB-lite"/>
    </source>
</evidence>
<evidence type="ECO:0000313" key="3">
    <source>
        <dbReference type="Proteomes" id="UP001164286"/>
    </source>
</evidence>
<feature type="compositionally biased region" description="Polar residues" evidence="1">
    <location>
        <begin position="69"/>
        <end position="103"/>
    </location>
</feature>
<comment type="caution">
    <text evidence="2">The sequence shown here is derived from an EMBL/GenBank/DDBJ whole genome shotgun (WGS) entry which is preliminary data.</text>
</comment>
<feature type="compositionally biased region" description="Polar residues" evidence="1">
    <location>
        <begin position="167"/>
        <end position="177"/>
    </location>
</feature>